<dbReference type="SMART" id="SM01014">
    <property type="entry name" value="ARID"/>
    <property type="match status" value="1"/>
</dbReference>
<dbReference type="Proteomes" id="UP001652660">
    <property type="component" value="Chromosome 10c"/>
</dbReference>
<dbReference type="PROSITE" id="PS01031">
    <property type="entry name" value="SHSP"/>
    <property type="match status" value="1"/>
</dbReference>
<dbReference type="Gene3D" id="1.10.150.60">
    <property type="entry name" value="ARID DNA-binding domain"/>
    <property type="match status" value="1"/>
</dbReference>
<dbReference type="AlphaFoldDB" id="A0A6P6UKG2"/>
<dbReference type="PROSITE" id="PS51011">
    <property type="entry name" value="ARID"/>
    <property type="match status" value="1"/>
</dbReference>
<evidence type="ECO:0000313" key="11">
    <source>
        <dbReference type="RefSeq" id="XP_027091345.1"/>
    </source>
</evidence>
<name>A0A6P6UKG2_COFAR</name>
<dbReference type="Gene3D" id="2.60.40.790">
    <property type="match status" value="1"/>
</dbReference>
<dbReference type="InterPro" id="IPR045147">
    <property type="entry name" value="ARI3A/B/C"/>
</dbReference>
<feature type="compositionally biased region" description="Basic and acidic residues" evidence="7">
    <location>
        <begin position="120"/>
        <end position="132"/>
    </location>
</feature>
<gene>
    <name evidence="11 12" type="primary">LOC113712219</name>
</gene>
<dbReference type="CDD" id="cd16100">
    <property type="entry name" value="ARID"/>
    <property type="match status" value="1"/>
</dbReference>
<evidence type="ECO:0000256" key="6">
    <source>
        <dbReference type="RuleBase" id="RU003616"/>
    </source>
</evidence>
<dbReference type="InterPro" id="IPR001606">
    <property type="entry name" value="ARID_dom"/>
</dbReference>
<dbReference type="SUPFAM" id="SSF49764">
    <property type="entry name" value="HSP20-like chaperones"/>
    <property type="match status" value="1"/>
</dbReference>
<keyword evidence="4" id="KW-0539">Nucleus</keyword>
<dbReference type="PANTHER" id="PTHR15348">
    <property type="entry name" value="AT-RICH INTERACTIVE DOMAIN-CONTAINING PROTEIN ARID DOMAIN- CONTAINING PROTEIN DEAD RINGER PROTEIN B-CELL REGULATOR OF IGH TRANSCRIPTION BRIGHT"/>
    <property type="match status" value="1"/>
</dbReference>
<keyword evidence="2" id="KW-0238">DNA-binding</keyword>
<reference evidence="10" key="1">
    <citation type="journal article" date="2025" name="Foods">
        <title>Unveiling the Microbial Signatures of Arabica Coffee Cherries: Insights into Ripeness Specific Diversity, Functional Traits, and Implications for Quality and Safety.</title>
        <authorList>
            <consortium name="RefSeq"/>
            <person name="Tenea G.N."/>
            <person name="Cifuentes V."/>
            <person name="Reyes P."/>
            <person name="Cevallos-Vallejos M."/>
        </authorList>
    </citation>
    <scope>NUCLEOTIDE SEQUENCE [LARGE SCALE GENOMIC DNA]</scope>
</reference>
<dbReference type="GO" id="GO:0003677">
    <property type="term" value="F:DNA binding"/>
    <property type="evidence" value="ECO:0007669"/>
    <property type="project" value="UniProtKB-KW"/>
</dbReference>
<evidence type="ECO:0000256" key="1">
    <source>
        <dbReference type="ARBA" id="ARBA00023015"/>
    </source>
</evidence>
<keyword evidence="10" id="KW-1185">Reference proteome</keyword>
<evidence type="ECO:0000256" key="7">
    <source>
        <dbReference type="SAM" id="MobiDB-lite"/>
    </source>
</evidence>
<dbReference type="Pfam" id="PF01388">
    <property type="entry name" value="ARID"/>
    <property type="match status" value="1"/>
</dbReference>
<feature type="domain" description="SHSP" evidence="8">
    <location>
        <begin position="549"/>
        <end position="650"/>
    </location>
</feature>
<organism evidence="10 11">
    <name type="scientific">Coffea arabica</name>
    <name type="common">Arabian coffee</name>
    <dbReference type="NCBI Taxonomy" id="13443"/>
    <lineage>
        <taxon>Eukaryota</taxon>
        <taxon>Viridiplantae</taxon>
        <taxon>Streptophyta</taxon>
        <taxon>Embryophyta</taxon>
        <taxon>Tracheophyta</taxon>
        <taxon>Spermatophyta</taxon>
        <taxon>Magnoliopsida</taxon>
        <taxon>eudicotyledons</taxon>
        <taxon>Gunneridae</taxon>
        <taxon>Pentapetalae</taxon>
        <taxon>asterids</taxon>
        <taxon>lamiids</taxon>
        <taxon>Gentianales</taxon>
        <taxon>Rubiaceae</taxon>
        <taxon>Ixoroideae</taxon>
        <taxon>Gardenieae complex</taxon>
        <taxon>Bertiereae - Coffeeae clade</taxon>
        <taxon>Coffeeae</taxon>
        <taxon>Coffea</taxon>
    </lineage>
</organism>
<protein>
    <submittedName>
        <fullName evidence="11 12">AT-rich interactive domain-containing protein 5</fullName>
    </submittedName>
</protein>
<dbReference type="FunFam" id="2.60.40.790:FF:000014">
    <property type="entry name" value="AT-rich interactive domain-containing protein 3"/>
    <property type="match status" value="1"/>
</dbReference>
<dbReference type="FunFam" id="1.10.150.60:FF:000018">
    <property type="entry name" value="AT-rich interactive domain-containing protein 3"/>
    <property type="match status" value="1"/>
</dbReference>
<dbReference type="GO" id="GO:0005634">
    <property type="term" value="C:nucleus"/>
    <property type="evidence" value="ECO:0007669"/>
    <property type="project" value="TreeGrafter"/>
</dbReference>
<dbReference type="InterPro" id="IPR008978">
    <property type="entry name" value="HSP20-like_chaperone"/>
</dbReference>
<feature type="compositionally biased region" description="Basic and acidic residues" evidence="7">
    <location>
        <begin position="284"/>
        <end position="301"/>
    </location>
</feature>
<dbReference type="CDD" id="cd06464">
    <property type="entry name" value="ACD_sHsps-like"/>
    <property type="match status" value="1"/>
</dbReference>
<accession>A0A6P6UKG2</accession>
<dbReference type="SUPFAM" id="SSF46774">
    <property type="entry name" value="ARID-like"/>
    <property type="match status" value="1"/>
</dbReference>
<evidence type="ECO:0000259" key="9">
    <source>
        <dbReference type="PROSITE" id="PS51011"/>
    </source>
</evidence>
<feature type="compositionally biased region" description="Basic and acidic residues" evidence="7">
    <location>
        <begin position="148"/>
        <end position="159"/>
    </location>
</feature>
<feature type="compositionally biased region" description="Basic and acidic residues" evidence="7">
    <location>
        <begin position="200"/>
        <end position="213"/>
    </location>
</feature>
<evidence type="ECO:0000256" key="5">
    <source>
        <dbReference type="PROSITE-ProRule" id="PRU00285"/>
    </source>
</evidence>
<feature type="compositionally biased region" description="Polar residues" evidence="7">
    <location>
        <begin position="39"/>
        <end position="53"/>
    </location>
</feature>
<dbReference type="PANTHER" id="PTHR15348:SF17">
    <property type="entry name" value="AT-RICH INTERACTIVE DOMAIN-CONTAINING PROTEIN 5"/>
    <property type="match status" value="1"/>
</dbReference>
<dbReference type="SMART" id="SM00501">
    <property type="entry name" value="BRIGHT"/>
    <property type="match status" value="1"/>
</dbReference>
<evidence type="ECO:0000259" key="8">
    <source>
        <dbReference type="PROSITE" id="PS01031"/>
    </source>
</evidence>
<feature type="region of interest" description="Disordered" evidence="7">
    <location>
        <begin position="1"/>
        <end position="337"/>
    </location>
</feature>
<feature type="compositionally biased region" description="Acidic residues" evidence="7">
    <location>
        <begin position="189"/>
        <end position="199"/>
    </location>
</feature>
<reference evidence="11 12" key="2">
    <citation type="submission" date="2025-04" db="UniProtKB">
        <authorList>
            <consortium name="RefSeq"/>
        </authorList>
    </citation>
    <scope>IDENTIFICATION</scope>
    <source>
        <tissue evidence="11 12">Leaves</tissue>
    </source>
</reference>
<keyword evidence="1" id="KW-0805">Transcription regulation</keyword>
<dbReference type="GeneID" id="113712219"/>
<dbReference type="RefSeq" id="XP_027091345.1">
    <property type="nucleotide sequence ID" value="XM_027235544.1"/>
</dbReference>
<dbReference type="OrthoDB" id="338531at2759"/>
<dbReference type="RefSeq" id="XP_027091346.1">
    <property type="nucleotide sequence ID" value="XM_027235545.1"/>
</dbReference>
<evidence type="ECO:0000256" key="2">
    <source>
        <dbReference type="ARBA" id="ARBA00023125"/>
    </source>
</evidence>
<keyword evidence="3" id="KW-0804">Transcription</keyword>
<dbReference type="GO" id="GO:0006357">
    <property type="term" value="P:regulation of transcription by RNA polymerase II"/>
    <property type="evidence" value="ECO:0007669"/>
    <property type="project" value="InterPro"/>
</dbReference>
<evidence type="ECO:0000313" key="10">
    <source>
        <dbReference type="Proteomes" id="UP001652660"/>
    </source>
</evidence>
<evidence type="ECO:0000256" key="3">
    <source>
        <dbReference type="ARBA" id="ARBA00023163"/>
    </source>
</evidence>
<dbReference type="Pfam" id="PF00011">
    <property type="entry name" value="HSP20"/>
    <property type="match status" value="1"/>
</dbReference>
<evidence type="ECO:0000256" key="4">
    <source>
        <dbReference type="ARBA" id="ARBA00023242"/>
    </source>
</evidence>
<evidence type="ECO:0000313" key="12">
    <source>
        <dbReference type="RefSeq" id="XP_027091346.1"/>
    </source>
</evidence>
<dbReference type="InterPro" id="IPR002068">
    <property type="entry name" value="A-crystallin/Hsp20_dom"/>
</dbReference>
<proteinExistence type="inferred from homology"/>
<comment type="similarity">
    <text evidence="5 6">Belongs to the small heat shock protein (HSP20) family.</text>
</comment>
<dbReference type="InterPro" id="IPR036431">
    <property type="entry name" value="ARID_dom_sf"/>
</dbReference>
<feature type="domain" description="ARID" evidence="9">
    <location>
        <begin position="351"/>
        <end position="442"/>
    </location>
</feature>
<sequence>MDKSDVEMEDAGTMPQEGLSHETKSDDALGTPDAHVNKPQGQQLPSHQTSAELQGNAEAAADPLAHEEHGEPNVVGENNDAQPTNIKAEGSDLNISKVEAEDGSFAGGSEVDGSNGAKAQSEEPNKDNKEVDTTEEPNEDNPSGALEEPNKEATNKAEAAEEEEQLVAETGMKVVSSAAKEETSPENSNEVEDAVDSLFEDQKVFEKADEPKNHTQNGQLPFQLPVSEVPPKKKEAADEAPQGEGEEMVKGSAEDFLENETEDTLNGRKEPGVKSVLPATVSDDNVKLGDKTATRITKPEAGDAPAVNKRQPATPDLPMKYSSKRSGSHSGEASKHVAKDAQMLEGDDGTPEEQAAFVKELETFYRERGMDFKPPKFYGQPLNLCKLWRSVIRLGGYDLVTGSKLWRQVGESFHPPKTCTTVSWTFRIFYEKSLLEYERYKIQSGELQFPVAAVPESAGADNEGNGYQASGSGRARRDAAARAMQGWHVQRLFGYGEVGEPIVKDKSPNNMQKRENKVKSIGSLKQKRTSEMELPVKAQRTETYRQLVTTVVDVGPPADWVKINVRETKDCFEVYALVPGLLREEVRVQSDPAGRLVITGQPEQPDNPWGITAFKKVVSLPARIDPLQTSAVVSLHGRLYVRVPFEQANT</sequence>